<evidence type="ECO:0000313" key="4">
    <source>
        <dbReference type="Proteomes" id="UP000009173"/>
    </source>
</evidence>
<reference evidence="4" key="1">
    <citation type="journal article" date="2009" name="Environ. Microbiol.">
        <title>Contribution of mobile genetic elements to Desulfovibrio vulgaris genome plasticity.</title>
        <authorList>
            <person name="Walker C.B."/>
            <person name="Stolyar S."/>
            <person name="Chivian D."/>
            <person name="Pinel N."/>
            <person name="Gabster J.A."/>
            <person name="Dehal P.S."/>
            <person name="He Z."/>
            <person name="Yang Z.K."/>
            <person name="Yen H.C."/>
            <person name="Zhou J."/>
            <person name="Wall J.D."/>
            <person name="Hazen T.C."/>
            <person name="Arkin A.P."/>
            <person name="Stahl D.A."/>
        </authorList>
    </citation>
    <scope>NUCLEOTIDE SEQUENCE [LARGE SCALE GENOMIC DNA]</scope>
    <source>
        <strain evidence="4">DP4</strain>
    </source>
</reference>
<sequence length="367" mass="41039">MKTKNEIKSFIISHNATLAQGLNKLNSNAGATLFVIDDDNRLRGTMTDGDVRRALLQGVRLEDPINQAMHSAPFVTHVSSALEERLRLMHAHGVRHLPVIDDSGFLLGIEMLQGSVSTALLPNIAVIMCGGLGSRLGHLTHNCPKPMLEVGGKPILERIMCSIIQAGISRFFFATHYLKEKIECYFGNGEKWGVQIEYLKEKKRMGTGGALSLMPYVPSHPMLIMNGDILTEFNIRHLLDFHSMTNSIATMAIAEYCYQNPYGVVRHEGTMLLDIDEKPTNSWFINAGIYVAEPSLVEKVPQDTFIDMPTLLLNAKKKGETISIFPICEKWLDIGREPDYRSAQRMIQCSQTPTKTREASCNTKEYL</sequence>
<organism evidence="3 4">
    <name type="scientific">Nitratidesulfovibrio vulgaris (strain DP4)</name>
    <name type="common">Desulfovibrio vulgaris</name>
    <dbReference type="NCBI Taxonomy" id="391774"/>
    <lineage>
        <taxon>Bacteria</taxon>
        <taxon>Pseudomonadati</taxon>
        <taxon>Thermodesulfobacteriota</taxon>
        <taxon>Desulfovibrionia</taxon>
        <taxon>Desulfovibrionales</taxon>
        <taxon>Desulfovibrionaceae</taxon>
        <taxon>Nitratidesulfovibrio</taxon>
    </lineage>
</organism>
<dbReference type="KEGG" id="dvl:Dvul_2585"/>
<proteinExistence type="predicted"/>
<dbReference type="CDD" id="cd06426">
    <property type="entry name" value="NTP_transferase_like_2"/>
    <property type="match status" value="1"/>
</dbReference>
<keyword evidence="1" id="KW-0129">CBS domain</keyword>
<dbReference type="InterPro" id="IPR029044">
    <property type="entry name" value="Nucleotide-diphossugar_trans"/>
</dbReference>
<keyword evidence="3" id="KW-0808">Transferase</keyword>
<dbReference type="EMBL" id="CP000527">
    <property type="protein sequence ID" value="ABM29600.1"/>
    <property type="molecule type" value="Genomic_DNA"/>
</dbReference>
<dbReference type="PROSITE" id="PS51371">
    <property type="entry name" value="CBS"/>
    <property type="match status" value="1"/>
</dbReference>
<dbReference type="Proteomes" id="UP000009173">
    <property type="component" value="Chromosome"/>
</dbReference>
<dbReference type="InterPro" id="IPR050486">
    <property type="entry name" value="Mannose-1P_guanyltransferase"/>
</dbReference>
<dbReference type="PANTHER" id="PTHR22572">
    <property type="entry name" value="SUGAR-1-PHOSPHATE GUANYL TRANSFERASE"/>
    <property type="match status" value="1"/>
</dbReference>
<dbReference type="Pfam" id="PF00483">
    <property type="entry name" value="NTP_transferase"/>
    <property type="match status" value="1"/>
</dbReference>
<protein>
    <submittedName>
        <fullName evidence="3">Nucleotidyl transferase</fullName>
    </submittedName>
</protein>
<gene>
    <name evidence="3" type="ordered locus">Dvul_2585</name>
</gene>
<evidence type="ECO:0000259" key="2">
    <source>
        <dbReference type="PROSITE" id="PS51371"/>
    </source>
</evidence>
<dbReference type="HOGENOM" id="CLU_045375_0_0_7"/>
<evidence type="ECO:0000313" key="3">
    <source>
        <dbReference type="EMBL" id="ABM29600.1"/>
    </source>
</evidence>
<dbReference type="InterPro" id="IPR005835">
    <property type="entry name" value="NTP_transferase_dom"/>
</dbReference>
<accession>A0A0H3AB89</accession>
<dbReference type="Gene3D" id="3.10.580.10">
    <property type="entry name" value="CBS-domain"/>
    <property type="match status" value="1"/>
</dbReference>
<dbReference type="Gene3D" id="3.90.550.10">
    <property type="entry name" value="Spore Coat Polysaccharide Biosynthesis Protein SpsA, Chain A"/>
    <property type="match status" value="1"/>
</dbReference>
<dbReference type="InterPro" id="IPR000644">
    <property type="entry name" value="CBS_dom"/>
</dbReference>
<dbReference type="RefSeq" id="WP_011792948.1">
    <property type="nucleotide sequence ID" value="NC_008751.1"/>
</dbReference>
<feature type="domain" description="CBS" evidence="2">
    <location>
        <begin position="1"/>
        <end position="61"/>
    </location>
</feature>
<dbReference type="GO" id="GO:0016740">
    <property type="term" value="F:transferase activity"/>
    <property type="evidence" value="ECO:0007669"/>
    <property type="project" value="UniProtKB-KW"/>
</dbReference>
<evidence type="ECO:0000256" key="1">
    <source>
        <dbReference type="PROSITE-ProRule" id="PRU00703"/>
    </source>
</evidence>
<dbReference type="AlphaFoldDB" id="A0A0H3AB89"/>
<dbReference type="InterPro" id="IPR046342">
    <property type="entry name" value="CBS_dom_sf"/>
</dbReference>
<name>A0A0H3AB89_NITV4</name>
<dbReference type="SUPFAM" id="SSF53448">
    <property type="entry name" value="Nucleotide-diphospho-sugar transferases"/>
    <property type="match status" value="1"/>
</dbReference>
<dbReference type="SMART" id="SM00116">
    <property type="entry name" value="CBS"/>
    <property type="match status" value="2"/>
</dbReference>
<dbReference type="Pfam" id="PF00571">
    <property type="entry name" value="CBS"/>
    <property type="match status" value="2"/>
</dbReference>